<dbReference type="GO" id="GO:0080043">
    <property type="term" value="F:quercetin 3-O-glucosyltransferase activity"/>
    <property type="evidence" value="ECO:0007669"/>
    <property type="project" value="TreeGrafter"/>
</dbReference>
<reference evidence="3" key="1">
    <citation type="journal article" date="2019" name="Toxins">
        <title>Detection of Abrin-Like and Prepropulchellin-Like Toxin Genes and Transcripts Using Whole Genome Sequencing and Full-Length Transcript Sequencing of Abrus precatorius.</title>
        <authorList>
            <person name="Hovde B.T."/>
            <person name="Daligault H.E."/>
            <person name="Hanschen E.R."/>
            <person name="Kunde Y.A."/>
            <person name="Johnson M.B."/>
            <person name="Starkenburg S.R."/>
            <person name="Johnson S.L."/>
        </authorList>
    </citation>
    <scope>NUCLEOTIDE SEQUENCE [LARGE SCALE GENOMIC DNA]</scope>
</reference>
<dbReference type="FunFam" id="3.40.50.2000:FF:000120">
    <property type="entry name" value="UDP-glycosyltransferase 76C1"/>
    <property type="match status" value="1"/>
</dbReference>
<dbReference type="Proteomes" id="UP000694853">
    <property type="component" value="Unplaced"/>
</dbReference>
<evidence type="ECO:0000256" key="2">
    <source>
        <dbReference type="ARBA" id="ARBA00022679"/>
    </source>
</evidence>
<keyword evidence="3" id="KW-1185">Reference proteome</keyword>
<protein>
    <submittedName>
        <fullName evidence="4">UDP-glucose iridoid glucosyltransferase-like</fullName>
    </submittedName>
</protein>
<dbReference type="CDD" id="cd03784">
    <property type="entry name" value="GT1_Gtf-like"/>
    <property type="match status" value="1"/>
</dbReference>
<dbReference type="RefSeq" id="XP_027355319.1">
    <property type="nucleotide sequence ID" value="XM_027499518.1"/>
</dbReference>
<reference evidence="4" key="2">
    <citation type="submission" date="2025-08" db="UniProtKB">
        <authorList>
            <consortium name="RefSeq"/>
        </authorList>
    </citation>
    <scope>IDENTIFICATION</scope>
    <source>
        <tissue evidence="4">Young leaves</tissue>
    </source>
</reference>
<dbReference type="Gene3D" id="3.40.50.2000">
    <property type="entry name" value="Glycogen Phosphorylase B"/>
    <property type="match status" value="2"/>
</dbReference>
<dbReference type="SUPFAM" id="SSF53756">
    <property type="entry name" value="UDP-Glycosyltransferase/glycogen phosphorylase"/>
    <property type="match status" value="1"/>
</dbReference>
<name>A0A8B8LKH3_ABRPR</name>
<dbReference type="Pfam" id="PF00201">
    <property type="entry name" value="UDPGT"/>
    <property type="match status" value="1"/>
</dbReference>
<evidence type="ECO:0000313" key="3">
    <source>
        <dbReference type="Proteomes" id="UP000694853"/>
    </source>
</evidence>
<accession>A0A8B8LKH3</accession>
<proteinExistence type="inferred from homology"/>
<dbReference type="GO" id="GO:0080044">
    <property type="term" value="F:quercetin 7-O-glucosyltransferase activity"/>
    <property type="evidence" value="ECO:0007669"/>
    <property type="project" value="TreeGrafter"/>
</dbReference>
<evidence type="ECO:0000313" key="4">
    <source>
        <dbReference type="RefSeq" id="XP_027355319.1"/>
    </source>
</evidence>
<organism evidence="3 4">
    <name type="scientific">Abrus precatorius</name>
    <name type="common">Indian licorice</name>
    <name type="synonym">Glycine abrus</name>
    <dbReference type="NCBI Taxonomy" id="3816"/>
    <lineage>
        <taxon>Eukaryota</taxon>
        <taxon>Viridiplantae</taxon>
        <taxon>Streptophyta</taxon>
        <taxon>Embryophyta</taxon>
        <taxon>Tracheophyta</taxon>
        <taxon>Spermatophyta</taxon>
        <taxon>Magnoliopsida</taxon>
        <taxon>eudicotyledons</taxon>
        <taxon>Gunneridae</taxon>
        <taxon>Pentapetalae</taxon>
        <taxon>rosids</taxon>
        <taxon>fabids</taxon>
        <taxon>Fabales</taxon>
        <taxon>Fabaceae</taxon>
        <taxon>Papilionoideae</taxon>
        <taxon>50 kb inversion clade</taxon>
        <taxon>NPAAA clade</taxon>
        <taxon>indigoferoid/millettioid clade</taxon>
        <taxon>Abreae</taxon>
        <taxon>Abrus</taxon>
    </lineage>
</organism>
<dbReference type="FunFam" id="3.40.50.2000:FF:000040">
    <property type="entry name" value="UDP-glycosyltransferase 76C1"/>
    <property type="match status" value="1"/>
</dbReference>
<evidence type="ECO:0000256" key="1">
    <source>
        <dbReference type="ARBA" id="ARBA00009995"/>
    </source>
</evidence>
<sequence length="453" mass="50698">MENQRHRLVLIPPPFQGHLTPMLQLANTLQSKGFSITVAHAHFNSPDPSNHPNLLFLPLSYGLSDTHISSKNIVDISATLNTKCVSPLKEFLVDQIAKANISHEKIACVIYDGLMHSIDLVARELKLPSMVLRTTSATNVLTYYHAFVHLQRTGCLPFQDSKSLELVPELEPLRFKDLLIFKLTNSDVLQQQLVKTLAVRPSLGFIFNTVDCLEEQSLYQLRHVYKVRLFPIGPLHMIAEDSSSSSFVEEDYSCIAWLNNQARKSVLYVSLGSIASWDEKELTEVAWGLANSKQNFLWVIRPGTIDDVSEWLQSLPEDVTGAIAKKGCIVKWAPQGEVLAHQAVGGFWSHCGWNSTLESLSEGVPIICQPHFGDQGVNARLLSHVWKVGLEWSNIIERDEIESAVRRLMEDSEGKEMRQRALKLKNEIRLAVQGGSSYDALNGLVKSILSVNL</sequence>
<dbReference type="KEGG" id="aprc:113865138"/>
<dbReference type="OrthoDB" id="5835829at2759"/>
<dbReference type="AlphaFoldDB" id="A0A8B8LKH3"/>
<keyword evidence="2" id="KW-0808">Transferase</keyword>
<dbReference type="PANTHER" id="PTHR11926">
    <property type="entry name" value="GLUCOSYL/GLUCURONOSYL TRANSFERASES"/>
    <property type="match status" value="1"/>
</dbReference>
<dbReference type="GeneID" id="113865138"/>
<dbReference type="PANTHER" id="PTHR11926:SF1489">
    <property type="entry name" value="HEXOSYLTRANSFERASE-RELATED"/>
    <property type="match status" value="1"/>
</dbReference>
<gene>
    <name evidence="4" type="primary">LOC113865138</name>
</gene>
<dbReference type="InterPro" id="IPR002213">
    <property type="entry name" value="UDP_glucos_trans"/>
</dbReference>
<comment type="similarity">
    <text evidence="1">Belongs to the UDP-glycosyltransferase family.</text>
</comment>